<feature type="compositionally biased region" description="Acidic residues" evidence="1">
    <location>
        <begin position="478"/>
        <end position="505"/>
    </location>
</feature>
<evidence type="ECO:0000256" key="1">
    <source>
        <dbReference type="SAM" id="MobiDB-lite"/>
    </source>
</evidence>
<organism evidence="2 3">
    <name type="scientific">Vitrella brassicaformis (strain CCMP3155)</name>
    <dbReference type="NCBI Taxonomy" id="1169540"/>
    <lineage>
        <taxon>Eukaryota</taxon>
        <taxon>Sar</taxon>
        <taxon>Alveolata</taxon>
        <taxon>Colpodellida</taxon>
        <taxon>Vitrellaceae</taxon>
        <taxon>Vitrella</taxon>
    </lineage>
</organism>
<feature type="region of interest" description="Disordered" evidence="1">
    <location>
        <begin position="474"/>
        <end position="551"/>
    </location>
</feature>
<dbReference type="Proteomes" id="UP000041254">
    <property type="component" value="Unassembled WGS sequence"/>
</dbReference>
<dbReference type="VEuPathDB" id="CryptoDB:Vbra_9949"/>
<dbReference type="InParanoid" id="A0A0G4GHA6"/>
<protein>
    <submittedName>
        <fullName evidence="2">Uncharacterized protein</fullName>
    </submittedName>
</protein>
<evidence type="ECO:0000313" key="2">
    <source>
        <dbReference type="EMBL" id="CEM29084.1"/>
    </source>
</evidence>
<evidence type="ECO:0000313" key="3">
    <source>
        <dbReference type="Proteomes" id="UP000041254"/>
    </source>
</evidence>
<feature type="region of interest" description="Disordered" evidence="1">
    <location>
        <begin position="1"/>
        <end position="135"/>
    </location>
</feature>
<feature type="compositionally biased region" description="Polar residues" evidence="1">
    <location>
        <begin position="106"/>
        <end position="120"/>
    </location>
</feature>
<name>A0A0G4GHA6_VITBC</name>
<proteinExistence type="predicted"/>
<keyword evidence="3" id="KW-1185">Reference proteome</keyword>
<gene>
    <name evidence="2" type="ORF">Vbra_9949</name>
</gene>
<dbReference type="AlphaFoldDB" id="A0A0G4GHA6"/>
<sequence>MVDRVRPMDTSSHDAPAPSRGGRGNGSLRDVVGEIQSHNLALSNELAQTPTYHDKRRMEVDVEAGSAVGPNETDDNKEHSEAVSADDGAAKRRRVDISAAAGGHSGATQQQQEGVSSLSADLTAPMQHSSHQQQQQQHPVWYVCVPPAASPASRRSFFLLQIDDIVRLRATCKWVPLVRFDDDHFGVCDLLAAVCVMEEGEWVEIGEVIELAGQCRYCTLPVILTADDINTHANKTAYASFPRVLAQLMVVGRHVDFGENGSCLRIVRHGNGEVRAIKDEPGFRLDFNPPLPPGNLYQQHRQQHDPPVVSRIYYSGGTSRWVSGSFPIPYASVSSFAKKMIFFHSNATRQTNGTSTYLNRYVGGGRLDGLLTQSPHTPVAGCSTTLSWSLLGSKQRVLVLTDSSHPFVALIHIGEILMGYNDDVDVFVVTTEPPAAGVSEDAPFKDRFPVTTGLARVVPLGPGVALAFDEQAHRYDPSADEDDGDGDGIDESDDMDESDDVEEEGGGVRSGFDDSDDDEGDADDMDDGSGGEGASAEEEHEDGAEGAASPE</sequence>
<accession>A0A0G4GHA6</accession>
<dbReference type="PhylomeDB" id="A0A0G4GHA6"/>
<dbReference type="EMBL" id="CDMY01000666">
    <property type="protein sequence ID" value="CEM29084.1"/>
    <property type="molecule type" value="Genomic_DNA"/>
</dbReference>
<reference evidence="2 3" key="1">
    <citation type="submission" date="2014-11" db="EMBL/GenBank/DDBJ databases">
        <authorList>
            <person name="Zhu J."/>
            <person name="Qi W."/>
            <person name="Song R."/>
        </authorList>
    </citation>
    <scope>NUCLEOTIDE SEQUENCE [LARGE SCALE GENOMIC DNA]</scope>
</reference>
<feature type="compositionally biased region" description="Polar residues" evidence="1">
    <location>
        <begin position="36"/>
        <end position="51"/>
    </location>
</feature>
<feature type="compositionally biased region" description="Acidic residues" evidence="1">
    <location>
        <begin position="513"/>
        <end position="544"/>
    </location>
</feature>